<keyword evidence="2" id="KW-1133">Transmembrane helix</keyword>
<feature type="region of interest" description="Disordered" evidence="1">
    <location>
        <begin position="76"/>
        <end position="97"/>
    </location>
</feature>
<reference evidence="3 4" key="1">
    <citation type="journal article" date="2025" name="Microbiol. Resour. Announc.">
        <title>Draft genome sequences for Neonectria magnoliae and Neonectria punicea, canker pathogens of Liriodendron tulipifera and Acer saccharum in West Virginia.</title>
        <authorList>
            <person name="Petronek H.M."/>
            <person name="Kasson M.T."/>
            <person name="Metheny A.M."/>
            <person name="Stauder C.M."/>
            <person name="Lovett B."/>
            <person name="Lynch S.C."/>
            <person name="Garnas J.R."/>
            <person name="Kasson L.R."/>
            <person name="Stajich J.E."/>
        </authorList>
    </citation>
    <scope>NUCLEOTIDE SEQUENCE [LARGE SCALE GENOMIC DNA]</scope>
    <source>
        <strain evidence="3 4">NRRL 64651</strain>
    </source>
</reference>
<dbReference type="Proteomes" id="UP001498421">
    <property type="component" value="Unassembled WGS sequence"/>
</dbReference>
<evidence type="ECO:0000313" key="3">
    <source>
        <dbReference type="EMBL" id="KAK7424811.1"/>
    </source>
</evidence>
<accession>A0ABR1HUU1</accession>
<name>A0ABR1HUU1_9HYPO</name>
<protein>
    <submittedName>
        <fullName evidence="3">Uncharacterized protein</fullName>
    </submittedName>
</protein>
<organism evidence="3 4">
    <name type="scientific">Neonectria magnoliae</name>
    <dbReference type="NCBI Taxonomy" id="2732573"/>
    <lineage>
        <taxon>Eukaryota</taxon>
        <taxon>Fungi</taxon>
        <taxon>Dikarya</taxon>
        <taxon>Ascomycota</taxon>
        <taxon>Pezizomycotina</taxon>
        <taxon>Sordariomycetes</taxon>
        <taxon>Hypocreomycetidae</taxon>
        <taxon>Hypocreales</taxon>
        <taxon>Nectriaceae</taxon>
        <taxon>Neonectria</taxon>
    </lineage>
</organism>
<keyword evidence="2" id="KW-0472">Membrane</keyword>
<gene>
    <name evidence="3" type="ORF">QQZ08_008440</name>
</gene>
<proteinExistence type="predicted"/>
<evidence type="ECO:0000313" key="4">
    <source>
        <dbReference type="Proteomes" id="UP001498421"/>
    </source>
</evidence>
<feature type="transmembrane region" description="Helical" evidence="2">
    <location>
        <begin position="43"/>
        <end position="65"/>
    </location>
</feature>
<dbReference type="EMBL" id="JAZAVK010000088">
    <property type="protein sequence ID" value="KAK7424811.1"/>
    <property type="molecule type" value="Genomic_DNA"/>
</dbReference>
<comment type="caution">
    <text evidence="3">The sequence shown here is derived from an EMBL/GenBank/DDBJ whole genome shotgun (WGS) entry which is preliminary data.</text>
</comment>
<keyword evidence="4" id="KW-1185">Reference proteome</keyword>
<feature type="compositionally biased region" description="Polar residues" evidence="1">
    <location>
        <begin position="84"/>
        <end position="97"/>
    </location>
</feature>
<keyword evidence="2" id="KW-0812">Transmembrane</keyword>
<evidence type="ECO:0000256" key="1">
    <source>
        <dbReference type="SAM" id="MobiDB-lite"/>
    </source>
</evidence>
<feature type="region of interest" description="Disordered" evidence="1">
    <location>
        <begin position="1"/>
        <end position="23"/>
    </location>
</feature>
<evidence type="ECO:0000256" key="2">
    <source>
        <dbReference type="SAM" id="Phobius"/>
    </source>
</evidence>
<sequence length="97" mass="10770">MDRNHWNARPSNPPPFVEAQPDARKRSTGLDDVVTNLSLCVDIALLFAIFALLVLGVGWGVCIVVRRRLKKREEEEKQAAQAGQDRNVSATVSRAMV</sequence>